<gene>
    <name evidence="2" type="ORF">KI810_08470</name>
</gene>
<dbReference type="RefSeq" id="WP_214175067.1">
    <property type="nucleotide sequence ID" value="NZ_JAHCVK010000002.1"/>
</dbReference>
<sequence length="135" mass="14521">MKQFVKMITLLVVMAAGLGYGSVNAEEGTSVVGGKKVGGVGSLVETAAKETRLNGTLGEKGASLALDTPIYFAQGSRSERVVTSVRLTVPDEMRDKVMQFEHKHVEVAGPMDCTMEYSPWTATCQVTVRQIEPAR</sequence>
<protein>
    <submittedName>
        <fullName evidence="2">Uncharacterized protein</fullName>
    </submittedName>
</protein>
<evidence type="ECO:0000313" key="2">
    <source>
        <dbReference type="EMBL" id="MBT0653086.1"/>
    </source>
</evidence>
<comment type="caution">
    <text evidence="2">The sequence shown here is derived from an EMBL/GenBank/DDBJ whole genome shotgun (WGS) entry which is preliminary data.</text>
</comment>
<proteinExistence type="predicted"/>
<feature type="chain" id="PRO_5047016077" evidence="1">
    <location>
        <begin position="26"/>
        <end position="135"/>
    </location>
</feature>
<keyword evidence="1" id="KW-0732">Signal</keyword>
<accession>A0ABS5SEP5</accession>
<reference evidence="2 3" key="1">
    <citation type="submission" date="2021-05" db="EMBL/GenBank/DDBJ databases">
        <title>The draft genome of Geobacter luticola JCM 17780.</title>
        <authorList>
            <person name="Xu Z."/>
            <person name="Masuda Y."/>
            <person name="Itoh H."/>
            <person name="Senoo K."/>
        </authorList>
    </citation>
    <scope>NUCLEOTIDE SEQUENCE [LARGE SCALE GENOMIC DNA]</scope>
    <source>
        <strain evidence="2 3">JCM 17780</strain>
    </source>
</reference>
<dbReference type="Proteomes" id="UP000756860">
    <property type="component" value="Unassembled WGS sequence"/>
</dbReference>
<dbReference type="EMBL" id="JAHCVK010000002">
    <property type="protein sequence ID" value="MBT0653086.1"/>
    <property type="molecule type" value="Genomic_DNA"/>
</dbReference>
<keyword evidence="3" id="KW-1185">Reference proteome</keyword>
<organism evidence="2 3">
    <name type="scientific">Geomobilimonas luticola</name>
    <dbReference type="NCBI Taxonomy" id="1114878"/>
    <lineage>
        <taxon>Bacteria</taxon>
        <taxon>Pseudomonadati</taxon>
        <taxon>Thermodesulfobacteriota</taxon>
        <taxon>Desulfuromonadia</taxon>
        <taxon>Geobacterales</taxon>
        <taxon>Geobacteraceae</taxon>
        <taxon>Geomobilimonas</taxon>
    </lineage>
</organism>
<name>A0ABS5SEP5_9BACT</name>
<evidence type="ECO:0000313" key="3">
    <source>
        <dbReference type="Proteomes" id="UP000756860"/>
    </source>
</evidence>
<feature type="signal peptide" evidence="1">
    <location>
        <begin position="1"/>
        <end position="25"/>
    </location>
</feature>
<evidence type="ECO:0000256" key="1">
    <source>
        <dbReference type="SAM" id="SignalP"/>
    </source>
</evidence>